<evidence type="ECO:0000256" key="2">
    <source>
        <dbReference type="ARBA" id="ARBA00022801"/>
    </source>
</evidence>
<dbReference type="Proteomes" id="UP000288805">
    <property type="component" value="Unassembled WGS sequence"/>
</dbReference>
<reference evidence="5 6" key="1">
    <citation type="journal article" date="2018" name="PLoS Genet.">
        <title>Population sequencing reveals clonal diversity and ancestral inbreeding in the grapevine cultivar Chardonnay.</title>
        <authorList>
            <person name="Roach M.J."/>
            <person name="Johnson D.L."/>
            <person name="Bohlmann J."/>
            <person name="van Vuuren H.J."/>
            <person name="Jones S.J."/>
            <person name="Pretorius I.S."/>
            <person name="Schmidt S.A."/>
            <person name="Borneman A.R."/>
        </authorList>
    </citation>
    <scope>NUCLEOTIDE SEQUENCE [LARGE SCALE GENOMIC DNA]</scope>
    <source>
        <strain evidence="6">cv. Chardonnay</strain>
        <tissue evidence="5">Leaf</tissue>
    </source>
</reference>
<proteinExistence type="inferred from homology"/>
<dbReference type="InterPro" id="IPR017853">
    <property type="entry name" value="GH"/>
</dbReference>
<dbReference type="PANTHER" id="PTHR10353">
    <property type="entry name" value="GLYCOSYL HYDROLASE"/>
    <property type="match status" value="1"/>
</dbReference>
<accession>A0A438F3H3</accession>
<dbReference type="GO" id="GO:0004553">
    <property type="term" value="F:hydrolase activity, hydrolyzing O-glycosyl compounds"/>
    <property type="evidence" value="ECO:0007669"/>
    <property type="project" value="InterPro"/>
</dbReference>
<dbReference type="InterPro" id="IPR001360">
    <property type="entry name" value="Glyco_hydro_1"/>
</dbReference>
<evidence type="ECO:0000313" key="5">
    <source>
        <dbReference type="EMBL" id="RVW54567.1"/>
    </source>
</evidence>
<evidence type="ECO:0000256" key="1">
    <source>
        <dbReference type="ARBA" id="ARBA00010838"/>
    </source>
</evidence>
<dbReference type="Pfam" id="PF00232">
    <property type="entry name" value="Glyco_hydro_1"/>
    <property type="match status" value="2"/>
</dbReference>
<dbReference type="InterPro" id="IPR033132">
    <property type="entry name" value="GH_1_N_CS"/>
</dbReference>
<keyword evidence="2 5" id="KW-0378">Hydrolase</keyword>
<comment type="caution">
    <text evidence="5">The sequence shown here is derived from an EMBL/GenBank/DDBJ whole genome shotgun (WGS) entry which is preliminary data.</text>
</comment>
<dbReference type="Gene3D" id="3.20.20.80">
    <property type="entry name" value="Glycosidases"/>
    <property type="match status" value="1"/>
</dbReference>
<protein>
    <submittedName>
        <fullName evidence="5">Hydroxyisourate hydrolase</fullName>
    </submittedName>
</protein>
<evidence type="ECO:0000256" key="3">
    <source>
        <dbReference type="RuleBase" id="RU003690"/>
    </source>
</evidence>
<dbReference type="AlphaFoldDB" id="A0A438F3H3"/>
<comment type="similarity">
    <text evidence="1 3">Belongs to the glycosyl hydrolase 1 family.</text>
</comment>
<dbReference type="PROSITE" id="PS00653">
    <property type="entry name" value="GLYCOSYL_HYDROL_F1_2"/>
    <property type="match status" value="1"/>
</dbReference>
<feature type="chain" id="PRO_5019093730" evidence="4">
    <location>
        <begin position="23"/>
        <end position="416"/>
    </location>
</feature>
<evidence type="ECO:0000256" key="4">
    <source>
        <dbReference type="SAM" id="SignalP"/>
    </source>
</evidence>
<dbReference type="EMBL" id="QGNW01001126">
    <property type="protein sequence ID" value="RVW54567.1"/>
    <property type="molecule type" value="Genomic_DNA"/>
</dbReference>
<sequence>MEGSRLSFSLCLVLNLSVTAFSSLEFSRYDFPTDFIFGAGTSAYQVEGAAFQDGRTPSTWDTFAHAGHAHGATGDIACDEYHKYKEDVKLMVETGLDAYRFSISWSRLIPNGRGAVNPKGLEYYNNLINELIKHGCRGFQSEMKLISPEQCIQILPSLGDKSHLLVKQELNHMLLYSILICRRKDFTEFADVCFREFGDRVLHWTTLNEGNIFVLAGYDMGFIPPQRCSPPFGLTFCAKGNSSSEPYIAGHHLLLAHASAARLYKKKYQDKQHGFIGINIFAYWFAPLTNTTEDIIATQRAKDFYLGWFLDPLVSGDYPEIVKKNAGARIPAFTKNECKQVKGSFDFIGINHYLVVHIKDNPEKLKTDQRNFAADVGVDMIYALGPSGQFPVMPWGLQGVLEYFKQVYGNPPNLHP</sequence>
<feature type="signal peptide" evidence="4">
    <location>
        <begin position="1"/>
        <end position="22"/>
    </location>
</feature>
<organism evidence="5 6">
    <name type="scientific">Vitis vinifera</name>
    <name type="common">Grape</name>
    <dbReference type="NCBI Taxonomy" id="29760"/>
    <lineage>
        <taxon>Eukaryota</taxon>
        <taxon>Viridiplantae</taxon>
        <taxon>Streptophyta</taxon>
        <taxon>Embryophyta</taxon>
        <taxon>Tracheophyta</taxon>
        <taxon>Spermatophyta</taxon>
        <taxon>Magnoliopsida</taxon>
        <taxon>eudicotyledons</taxon>
        <taxon>Gunneridae</taxon>
        <taxon>Pentapetalae</taxon>
        <taxon>rosids</taxon>
        <taxon>Vitales</taxon>
        <taxon>Vitaceae</taxon>
        <taxon>Viteae</taxon>
        <taxon>Vitis</taxon>
    </lineage>
</organism>
<evidence type="ECO:0000313" key="6">
    <source>
        <dbReference type="Proteomes" id="UP000288805"/>
    </source>
</evidence>
<dbReference type="PANTHER" id="PTHR10353:SF29">
    <property type="entry name" value="BETA-GLUCOSIDASE 11"/>
    <property type="match status" value="1"/>
</dbReference>
<dbReference type="GO" id="GO:0005975">
    <property type="term" value="P:carbohydrate metabolic process"/>
    <property type="evidence" value="ECO:0007669"/>
    <property type="project" value="InterPro"/>
</dbReference>
<gene>
    <name evidence="5" type="primary">HIUH_0</name>
    <name evidence="5" type="ORF">CK203_071478</name>
</gene>
<dbReference type="SUPFAM" id="SSF51445">
    <property type="entry name" value="(Trans)glycosidases"/>
    <property type="match status" value="1"/>
</dbReference>
<keyword evidence="4" id="KW-0732">Signal</keyword>
<name>A0A438F3H3_VITVI</name>